<evidence type="ECO:0000313" key="2">
    <source>
        <dbReference type="EMBL" id="AYV46273.1"/>
    </source>
</evidence>
<sequence>MNDVIQYTANLILTAFIAAYIVHGTGDAVVAAFSKRRALLTAYLLELRIGRLARRLRWLRKVQANSMVAVGDMMMALAVMTMGGGYLLFLLIVAGFAHLGHQSVQPALISMVGAMAILFSGLWRASESCSDMTSNGPRLQRVLALAKARGWDIEDACAALSDR</sequence>
<evidence type="ECO:0000313" key="4">
    <source>
        <dbReference type="Proteomes" id="UP000234483"/>
    </source>
</evidence>
<dbReference type="Proteomes" id="UP000281192">
    <property type="component" value="Chromosome"/>
</dbReference>
<evidence type="ECO:0008006" key="6">
    <source>
        <dbReference type="Google" id="ProtNLM"/>
    </source>
</evidence>
<protein>
    <recommendedName>
        <fullName evidence="6">Peptidase</fullName>
    </recommendedName>
</protein>
<reference evidence="2 5" key="2">
    <citation type="submission" date="2018-01" db="EMBL/GenBank/DDBJ databases">
        <title>Complete genome sequence of Caulobacter flavus RHGG3.</title>
        <authorList>
            <person name="Yang E."/>
        </authorList>
    </citation>
    <scope>NUCLEOTIDE SEQUENCE [LARGE SCALE GENOMIC DNA]</scope>
    <source>
        <strain evidence="2 5">RHGG3</strain>
    </source>
</reference>
<keyword evidence="1" id="KW-1133">Transmembrane helix</keyword>
<dbReference type="Proteomes" id="UP000234483">
    <property type="component" value="Unassembled WGS sequence"/>
</dbReference>
<dbReference type="EMBL" id="CP026100">
    <property type="protein sequence ID" value="AYV46273.1"/>
    <property type="molecule type" value="Genomic_DNA"/>
</dbReference>
<feature type="transmembrane region" description="Helical" evidence="1">
    <location>
        <begin position="103"/>
        <end position="123"/>
    </location>
</feature>
<organism evidence="3 4">
    <name type="scientific">Caulobacter flavus</name>
    <dbReference type="NCBI Taxonomy" id="1679497"/>
    <lineage>
        <taxon>Bacteria</taxon>
        <taxon>Pseudomonadati</taxon>
        <taxon>Pseudomonadota</taxon>
        <taxon>Alphaproteobacteria</taxon>
        <taxon>Caulobacterales</taxon>
        <taxon>Caulobacteraceae</taxon>
        <taxon>Caulobacter</taxon>
    </lineage>
</organism>
<evidence type="ECO:0000313" key="3">
    <source>
        <dbReference type="EMBL" id="PLR09993.1"/>
    </source>
</evidence>
<dbReference type="KEGG" id="cfh:C1707_08395"/>
<dbReference type="AlphaFoldDB" id="A0A2N5CQA8"/>
<feature type="transmembrane region" description="Helical" evidence="1">
    <location>
        <begin position="64"/>
        <end position="97"/>
    </location>
</feature>
<name>A0A2N5CQA8_9CAUL</name>
<keyword evidence="5" id="KW-1185">Reference proteome</keyword>
<dbReference type="RefSeq" id="WP_101714381.1">
    <property type="nucleotide sequence ID" value="NZ_CP026100.1"/>
</dbReference>
<feature type="transmembrane region" description="Helical" evidence="1">
    <location>
        <begin position="12"/>
        <end position="33"/>
    </location>
</feature>
<gene>
    <name evidence="2" type="ORF">C1707_08395</name>
    <name evidence="3" type="ORF">CFHF_18060</name>
</gene>
<keyword evidence="1" id="KW-0472">Membrane</keyword>
<evidence type="ECO:0000313" key="5">
    <source>
        <dbReference type="Proteomes" id="UP000281192"/>
    </source>
</evidence>
<proteinExistence type="predicted"/>
<reference evidence="3 4" key="1">
    <citation type="submission" date="2017-12" db="EMBL/GenBank/DDBJ databases">
        <title>The genome sequence of Caulobacter flavus CGMCC1 15093.</title>
        <authorList>
            <person name="Gao J."/>
            <person name="Mao X."/>
            <person name="Sun J."/>
        </authorList>
    </citation>
    <scope>NUCLEOTIDE SEQUENCE [LARGE SCALE GENOMIC DNA]</scope>
    <source>
        <strain evidence="3 4">CGMCC1 15093</strain>
    </source>
</reference>
<dbReference type="EMBL" id="PJRQ01000039">
    <property type="protein sequence ID" value="PLR09993.1"/>
    <property type="molecule type" value="Genomic_DNA"/>
</dbReference>
<keyword evidence="1" id="KW-0812">Transmembrane</keyword>
<accession>A0A2N5CQA8</accession>
<evidence type="ECO:0000256" key="1">
    <source>
        <dbReference type="SAM" id="Phobius"/>
    </source>
</evidence>